<evidence type="ECO:0000313" key="2">
    <source>
        <dbReference type="Proteomes" id="UP001063166"/>
    </source>
</evidence>
<gene>
    <name evidence="1" type="ORF">LshimejAT787_0408550</name>
</gene>
<comment type="caution">
    <text evidence="1">The sequence shown here is derived from an EMBL/GenBank/DDBJ whole genome shotgun (WGS) entry which is preliminary data.</text>
</comment>
<accession>A0A9P3PLT0</accession>
<name>A0A9P3PLT0_LYOSH</name>
<reference evidence="1" key="1">
    <citation type="submission" date="2022-07" db="EMBL/GenBank/DDBJ databases">
        <title>The genome of Lyophyllum shimeji provides insight into the initial evolution of ectomycorrhizal fungal genome.</title>
        <authorList>
            <person name="Kobayashi Y."/>
            <person name="Shibata T."/>
            <person name="Hirakawa H."/>
            <person name="Shigenobu S."/>
            <person name="Nishiyama T."/>
            <person name="Yamada A."/>
            <person name="Hasebe M."/>
            <person name="Kawaguchi M."/>
        </authorList>
    </citation>
    <scope>NUCLEOTIDE SEQUENCE</scope>
    <source>
        <strain evidence="1">AT787</strain>
    </source>
</reference>
<evidence type="ECO:0000313" key="1">
    <source>
        <dbReference type="EMBL" id="GLB37804.1"/>
    </source>
</evidence>
<dbReference type="OrthoDB" id="75724at2759"/>
<dbReference type="Proteomes" id="UP001063166">
    <property type="component" value="Unassembled WGS sequence"/>
</dbReference>
<proteinExistence type="predicted"/>
<protein>
    <submittedName>
        <fullName evidence="1">Uncharacterized protein</fullName>
    </submittedName>
</protein>
<dbReference type="AlphaFoldDB" id="A0A9P3PLT0"/>
<keyword evidence="2" id="KW-1185">Reference proteome</keyword>
<organism evidence="1 2">
    <name type="scientific">Lyophyllum shimeji</name>
    <name type="common">Hon-shimeji</name>
    <name type="synonym">Tricholoma shimeji</name>
    <dbReference type="NCBI Taxonomy" id="47721"/>
    <lineage>
        <taxon>Eukaryota</taxon>
        <taxon>Fungi</taxon>
        <taxon>Dikarya</taxon>
        <taxon>Basidiomycota</taxon>
        <taxon>Agaricomycotina</taxon>
        <taxon>Agaricomycetes</taxon>
        <taxon>Agaricomycetidae</taxon>
        <taxon>Agaricales</taxon>
        <taxon>Tricholomatineae</taxon>
        <taxon>Lyophyllaceae</taxon>
        <taxon>Lyophyllum</taxon>
    </lineage>
</organism>
<dbReference type="EMBL" id="BRPK01000004">
    <property type="protein sequence ID" value="GLB37804.1"/>
    <property type="molecule type" value="Genomic_DNA"/>
</dbReference>
<sequence>MSTAELLRANCEKLLEQYNSSIQAVVALQATLIRDILPSVTDELELSPEATEWAKEWLEDTHTIFRLFRVGEIISRGPSPWRLSGRALFGV</sequence>